<evidence type="ECO:0000313" key="1">
    <source>
        <dbReference type="EMBL" id="GLH98574.1"/>
    </source>
</evidence>
<dbReference type="PANTHER" id="PTHR36529:SF1">
    <property type="entry name" value="GLYCOSYLTRANSFERASE"/>
    <property type="match status" value="1"/>
</dbReference>
<dbReference type="Gene3D" id="3.90.550.10">
    <property type="entry name" value="Spore Coat Polysaccharide Biosynthesis Protein SpsA, Chain A"/>
    <property type="match status" value="1"/>
</dbReference>
<comment type="caution">
    <text evidence="1">The sequence shown here is derived from an EMBL/GenBank/DDBJ whole genome shotgun (WGS) entry which is preliminary data.</text>
</comment>
<gene>
    <name evidence="1" type="ORF">Pa4123_38490</name>
</gene>
<reference evidence="1" key="1">
    <citation type="submission" date="2022-12" db="EMBL/GenBank/DDBJ databases">
        <title>New Phytohabitans aurantiacus sp. RD004123 nov., an actinomycete isolated from soil.</title>
        <authorList>
            <person name="Triningsih D.W."/>
            <person name="Harunari E."/>
            <person name="Igarashi Y."/>
        </authorList>
    </citation>
    <scope>NUCLEOTIDE SEQUENCE</scope>
    <source>
        <strain evidence="1">RD004123</strain>
    </source>
</reference>
<dbReference type="Pfam" id="PF09837">
    <property type="entry name" value="DUF2064"/>
    <property type="match status" value="1"/>
</dbReference>
<dbReference type="SUPFAM" id="SSF53448">
    <property type="entry name" value="Nucleotide-diphospho-sugar transferases"/>
    <property type="match status" value="1"/>
</dbReference>
<sequence length="221" mass="22712">MIVIVVAKAPVPGRVKTRLCPPATPRQAAAIAAAALLDTIDAVRATPDVTPVLAYAGRLADAERSGDIRSALAGWHLVPQHGATFADRLARAHADAAAQVPGQPVLQIGMDTPQVRPATLTASLDRLSVADAVLGPATDGGWWALGLRDPHHAEALRAVPMSTPETGARTRTALTARGLHVTNAPVLSDVDRWADALAVAATTPGSRFAAAVAQCHAGAAR</sequence>
<evidence type="ECO:0008006" key="3">
    <source>
        <dbReference type="Google" id="ProtNLM"/>
    </source>
</evidence>
<organism evidence="1 2">
    <name type="scientific">Phytohabitans aurantiacus</name>
    <dbReference type="NCBI Taxonomy" id="3016789"/>
    <lineage>
        <taxon>Bacteria</taxon>
        <taxon>Bacillati</taxon>
        <taxon>Actinomycetota</taxon>
        <taxon>Actinomycetes</taxon>
        <taxon>Micromonosporales</taxon>
        <taxon>Micromonosporaceae</taxon>
    </lineage>
</organism>
<accession>A0ABQ5QVW4</accession>
<evidence type="ECO:0000313" key="2">
    <source>
        <dbReference type="Proteomes" id="UP001144280"/>
    </source>
</evidence>
<proteinExistence type="predicted"/>
<dbReference type="Proteomes" id="UP001144280">
    <property type="component" value="Unassembled WGS sequence"/>
</dbReference>
<dbReference type="RefSeq" id="WP_281897598.1">
    <property type="nucleotide sequence ID" value="NZ_BSDI01000017.1"/>
</dbReference>
<protein>
    <recommendedName>
        <fullName evidence="3">Glycosyl transferase</fullName>
    </recommendedName>
</protein>
<dbReference type="InterPro" id="IPR018641">
    <property type="entry name" value="Trfase_1_rSAM/seldom-assoc"/>
</dbReference>
<dbReference type="EMBL" id="BSDI01000017">
    <property type="protein sequence ID" value="GLH98574.1"/>
    <property type="molecule type" value="Genomic_DNA"/>
</dbReference>
<keyword evidence="2" id="KW-1185">Reference proteome</keyword>
<dbReference type="InterPro" id="IPR029044">
    <property type="entry name" value="Nucleotide-diphossugar_trans"/>
</dbReference>
<name>A0ABQ5QVW4_9ACTN</name>
<dbReference type="PANTHER" id="PTHR36529">
    <property type="entry name" value="SLL1095 PROTEIN"/>
    <property type="match status" value="1"/>
</dbReference>